<accession>A0ABQ5MPR1</accession>
<organism evidence="1 2">
    <name type="scientific">Arthrobacter mangrovi</name>
    <dbReference type="NCBI Taxonomy" id="2966350"/>
    <lineage>
        <taxon>Bacteria</taxon>
        <taxon>Bacillati</taxon>
        <taxon>Actinomycetota</taxon>
        <taxon>Actinomycetes</taxon>
        <taxon>Micrococcales</taxon>
        <taxon>Micrococcaceae</taxon>
        <taxon>Arthrobacter</taxon>
    </lineage>
</organism>
<sequence length="275" mass="30004">MSLHHEDFERAAPVDVPVPPTADYELIRDALSQQMLAGIGRFQLAERKAAKVQADQMAHAEKARLEAEWQRSYRIHCGLAQENWEKLLGHEPEAVMMALEEAFADNASEATCVDVGTEDGTNYATVVILFGSAQMVPERTPSFTPTGRHTTKKRTKADRNAIYVAALASTVLATVKEGVAVAPSVEEFRVVVMRKDSGAATPADFLTPIFSGSFRRSNLERVRWRDVDPIALLLTADEAVFTRKGAAGDVMPISLGGSSGLQQMLDAFKSLVSKD</sequence>
<name>A0ABQ5MPR1_9MICC</name>
<dbReference type="EMBL" id="BRVS01000001">
    <property type="protein sequence ID" value="GLB65933.1"/>
    <property type="molecule type" value="Genomic_DNA"/>
</dbReference>
<proteinExistence type="predicted"/>
<comment type="caution">
    <text evidence="1">The sequence shown here is derived from an EMBL/GenBank/DDBJ whole genome shotgun (WGS) entry which is preliminary data.</text>
</comment>
<reference evidence="1 2" key="1">
    <citation type="journal article" date="2023" name="Int. J. Syst. Evol. Microbiol.">
        <title>Arthrobacter mangrovi sp. nov., an actinobacterium isolated from the rhizosphere of a mangrove.</title>
        <authorList>
            <person name="Hamada M."/>
            <person name="Saitou S."/>
            <person name="Enomoto N."/>
            <person name="Nanri K."/>
            <person name="Hidaka K."/>
            <person name="Miura T."/>
            <person name="Tamura T."/>
        </authorList>
    </citation>
    <scope>NUCLEOTIDE SEQUENCE [LARGE SCALE GENOMIC DNA]</scope>
    <source>
        <strain evidence="1 2">NBRC 112813</strain>
    </source>
</reference>
<protein>
    <submittedName>
        <fullName evidence="1">Uncharacterized protein</fullName>
    </submittedName>
</protein>
<evidence type="ECO:0000313" key="1">
    <source>
        <dbReference type="EMBL" id="GLB65933.1"/>
    </source>
</evidence>
<keyword evidence="2" id="KW-1185">Reference proteome</keyword>
<evidence type="ECO:0000313" key="2">
    <source>
        <dbReference type="Proteomes" id="UP001209654"/>
    </source>
</evidence>
<gene>
    <name evidence="1" type="ORF">AHIS1636_03720</name>
</gene>
<dbReference type="Proteomes" id="UP001209654">
    <property type="component" value="Unassembled WGS sequence"/>
</dbReference>